<feature type="compositionally biased region" description="Acidic residues" evidence="1">
    <location>
        <begin position="224"/>
        <end position="251"/>
    </location>
</feature>
<reference evidence="5 6" key="1">
    <citation type="submission" date="2021-05" db="EMBL/GenBank/DDBJ databases">
        <title>Phylogenetic classification of ten novel species belonging to the genus Bifidobacterium comprising B. colchicus sp. nov., B. abeli sp. nov., B. bicoloris sp. nov., B. guerezis sp. nov., B. rosaliae sp. nov., B. santillanensis sp. nov., B. argentati sp. nov., B. amazzoni sp. nov., B. pluviali sp. nov., and B. pinnaculum sp. nov.</title>
        <authorList>
            <person name="Lugli G.A."/>
            <person name="Ruiz Garcia L."/>
            <person name="Margolles A."/>
            <person name="Ventura M."/>
        </authorList>
    </citation>
    <scope>NUCLEOTIDE SEQUENCE [LARGE SCALE GENOMIC DNA]</scope>
    <source>
        <strain evidence="5 6">6T3</strain>
    </source>
</reference>
<keyword evidence="2" id="KW-0812">Transmembrane</keyword>
<proteinExistence type="predicted"/>
<feature type="chain" id="PRO_5046739723" evidence="3">
    <location>
        <begin position="32"/>
        <end position="273"/>
    </location>
</feature>
<keyword evidence="6" id="KW-1185">Reference proteome</keyword>
<dbReference type="Pfam" id="PF14283">
    <property type="entry name" value="CD1107-like"/>
    <property type="match status" value="1"/>
</dbReference>
<organism evidence="5 6">
    <name type="scientific">Bifidobacterium phasiani</name>
    <dbReference type="NCBI Taxonomy" id="2834431"/>
    <lineage>
        <taxon>Bacteria</taxon>
        <taxon>Bacillati</taxon>
        <taxon>Actinomycetota</taxon>
        <taxon>Actinomycetes</taxon>
        <taxon>Bifidobacteriales</taxon>
        <taxon>Bifidobacteriaceae</taxon>
        <taxon>Bifidobacterium</taxon>
    </lineage>
</organism>
<feature type="compositionally biased region" description="Acidic residues" evidence="1">
    <location>
        <begin position="36"/>
        <end position="57"/>
    </location>
</feature>
<dbReference type="InterPro" id="IPR025376">
    <property type="entry name" value="CD1107-like_dom"/>
</dbReference>
<gene>
    <name evidence="5" type="ORF">KIH73_08745</name>
</gene>
<comment type="caution">
    <text evidence="5">The sequence shown here is derived from an EMBL/GenBank/DDBJ whole genome shotgun (WGS) entry which is preliminary data.</text>
</comment>
<evidence type="ECO:0000256" key="3">
    <source>
        <dbReference type="SAM" id="SignalP"/>
    </source>
</evidence>
<name>A0ABS6WAK3_9BIFI</name>
<feature type="region of interest" description="Disordered" evidence="1">
    <location>
        <begin position="33"/>
        <end position="69"/>
    </location>
</feature>
<feature type="transmembrane region" description="Helical" evidence="2">
    <location>
        <begin position="189"/>
        <end position="210"/>
    </location>
</feature>
<keyword evidence="2" id="KW-1133">Transmembrane helix</keyword>
<evidence type="ECO:0000313" key="5">
    <source>
        <dbReference type="EMBL" id="MBW3083442.1"/>
    </source>
</evidence>
<keyword evidence="2" id="KW-0472">Membrane</keyword>
<evidence type="ECO:0000256" key="2">
    <source>
        <dbReference type="SAM" id="Phobius"/>
    </source>
</evidence>
<feature type="region of interest" description="Disordered" evidence="1">
    <location>
        <begin position="217"/>
        <end position="273"/>
    </location>
</feature>
<sequence>MPMKNKKIIRTFAATLAVMLCFAAFSTTAFAGGVDPDPEPLPETTEAPEEVPEETEEPTTGGIEMEPEGVPVTPEGNAALVDDFYGDKQLITVTTKAGNYFYILIDRANKDKETSVHFLNQVDDADLQALLEDGEAEPEVCTCAEKCEAGAVNTACPICKNNLTACVGAAPEDEEPAETAEPEETGNSMGGLIVFLVVLLIGGGAALYFFKFKKPKASTKGNDDLDEYDFGEDEDDDEDEPAPEVDDDTGEVEARPLDDYLLDEDEPKKEEEE</sequence>
<feature type="signal peptide" evidence="3">
    <location>
        <begin position="1"/>
        <end position="31"/>
    </location>
</feature>
<dbReference type="Proteomes" id="UP000812844">
    <property type="component" value="Unassembled WGS sequence"/>
</dbReference>
<protein>
    <submittedName>
        <fullName evidence="5">DUF4366 domain-containing protein</fullName>
    </submittedName>
</protein>
<feature type="domain" description="Mobile element protein CD1107-like" evidence="4">
    <location>
        <begin position="71"/>
        <end position="217"/>
    </location>
</feature>
<accession>A0ABS6WAK3</accession>
<dbReference type="EMBL" id="JAHBBD010000022">
    <property type="protein sequence ID" value="MBW3083442.1"/>
    <property type="molecule type" value="Genomic_DNA"/>
</dbReference>
<evidence type="ECO:0000313" key="6">
    <source>
        <dbReference type="Proteomes" id="UP000812844"/>
    </source>
</evidence>
<evidence type="ECO:0000259" key="4">
    <source>
        <dbReference type="Pfam" id="PF14283"/>
    </source>
</evidence>
<keyword evidence="3" id="KW-0732">Signal</keyword>
<evidence type="ECO:0000256" key="1">
    <source>
        <dbReference type="SAM" id="MobiDB-lite"/>
    </source>
</evidence>